<dbReference type="OMA" id="YSRWKAM"/>
<keyword evidence="2" id="KW-1185">Reference proteome</keyword>
<dbReference type="AlphaFoldDB" id="C1EFX3"/>
<dbReference type="SUPFAM" id="SSF51735">
    <property type="entry name" value="NAD(P)-binding Rossmann-fold domains"/>
    <property type="match status" value="1"/>
</dbReference>
<evidence type="ECO:0000313" key="2">
    <source>
        <dbReference type="Proteomes" id="UP000002009"/>
    </source>
</evidence>
<dbReference type="InParanoid" id="C1EFX3"/>
<name>C1EFX3_MICCC</name>
<dbReference type="OrthoDB" id="495318at2759"/>
<dbReference type="InterPro" id="IPR036291">
    <property type="entry name" value="NAD(P)-bd_dom_sf"/>
</dbReference>
<dbReference type="Proteomes" id="UP000002009">
    <property type="component" value="Chromosome 13"/>
</dbReference>
<protein>
    <recommendedName>
        <fullName evidence="3">Thioester reductase (TE) domain-containing protein</fullName>
    </recommendedName>
</protein>
<proteinExistence type="predicted"/>
<evidence type="ECO:0008006" key="3">
    <source>
        <dbReference type="Google" id="ProtNLM"/>
    </source>
</evidence>
<sequence length="485" mass="53322">MSAARNLSPLLRFASAALLEAPPKQIALSGPAGFLGSRVLQSVLDAHEHRRDHGLEPGEVILLSSSPGHLMSRLYSRYGSKRMSTVRATRCDYYYQHDFDSWRDQLGSLGMGGPDAVFINLAALAGPRSDRPDAMMAVNYRAPIAAARACEALGFGHWVQSSTQAVKAERAGQVPYSRWKAMADYALARIDRLPATVFTLGLLYSKEQGMVSQRGDNINMVDLALLPITPIMGNGRAPLQPLEVEDAASRIAYVSLTEPTRRPVQVSESSGYDWARPKIDSVRQYTWRAYDAVGPETMTMLELMEMFAKLNGRTLNPVFVDYRNFETVLNEASLGNLNRQFVSLLRSEQDAERPIVGVPDTFQALLGPEATLFRMHDGLAATDKFGNPISVKRRSFPVVATVKWVWQNYKVIIPGTNLVLETVGTYLFGKRFAIDENWRWIRIGAMTTLLSGLAVGGAQAGAEFSKWYAEVAGGGGFPPLPGVGF</sequence>
<organism evidence="1 2">
    <name type="scientific">Micromonas commoda (strain RCC299 / NOUM17 / CCMP2709)</name>
    <name type="common">Picoplanktonic green alga</name>
    <dbReference type="NCBI Taxonomy" id="296587"/>
    <lineage>
        <taxon>Eukaryota</taxon>
        <taxon>Viridiplantae</taxon>
        <taxon>Chlorophyta</taxon>
        <taxon>Mamiellophyceae</taxon>
        <taxon>Mamiellales</taxon>
        <taxon>Mamiellaceae</taxon>
        <taxon>Micromonas</taxon>
    </lineage>
</organism>
<evidence type="ECO:0000313" key="1">
    <source>
        <dbReference type="EMBL" id="ACO66925.1"/>
    </source>
</evidence>
<dbReference type="EMBL" id="CP001331">
    <property type="protein sequence ID" value="ACO66925.1"/>
    <property type="molecule type" value="Genomic_DNA"/>
</dbReference>
<dbReference type="RefSeq" id="XP_002505667.1">
    <property type="nucleotide sequence ID" value="XM_002505621.1"/>
</dbReference>
<reference evidence="1 2" key="1">
    <citation type="journal article" date="2009" name="Science">
        <title>Green evolution and dynamic adaptations revealed by genomes of the marine picoeukaryotes Micromonas.</title>
        <authorList>
            <person name="Worden A.Z."/>
            <person name="Lee J.H."/>
            <person name="Mock T."/>
            <person name="Rouze P."/>
            <person name="Simmons M.P."/>
            <person name="Aerts A.L."/>
            <person name="Allen A.E."/>
            <person name="Cuvelier M.L."/>
            <person name="Derelle E."/>
            <person name="Everett M.V."/>
            <person name="Foulon E."/>
            <person name="Grimwood J."/>
            <person name="Gundlach H."/>
            <person name="Henrissat B."/>
            <person name="Napoli C."/>
            <person name="McDonald S.M."/>
            <person name="Parker M.S."/>
            <person name="Rombauts S."/>
            <person name="Salamov A."/>
            <person name="Von Dassow P."/>
            <person name="Badger J.H."/>
            <person name="Coutinho P.M."/>
            <person name="Demir E."/>
            <person name="Dubchak I."/>
            <person name="Gentemann C."/>
            <person name="Eikrem W."/>
            <person name="Gready J.E."/>
            <person name="John U."/>
            <person name="Lanier W."/>
            <person name="Lindquist E.A."/>
            <person name="Lucas S."/>
            <person name="Mayer K.F."/>
            <person name="Moreau H."/>
            <person name="Not F."/>
            <person name="Otillar R."/>
            <person name="Panaud O."/>
            <person name="Pangilinan J."/>
            <person name="Paulsen I."/>
            <person name="Piegu B."/>
            <person name="Poliakov A."/>
            <person name="Robbens S."/>
            <person name="Schmutz J."/>
            <person name="Toulza E."/>
            <person name="Wyss T."/>
            <person name="Zelensky A."/>
            <person name="Zhou K."/>
            <person name="Armbrust E.V."/>
            <person name="Bhattacharya D."/>
            <person name="Goodenough U.W."/>
            <person name="Van de Peer Y."/>
            <person name="Grigoriev I.V."/>
        </authorList>
    </citation>
    <scope>NUCLEOTIDE SEQUENCE [LARGE SCALE GENOMIC DNA]</scope>
    <source>
        <strain evidence="2">RCC299 / NOUM17</strain>
    </source>
</reference>
<dbReference type="GeneID" id="8248347"/>
<accession>C1EFX3</accession>
<dbReference type="KEGG" id="mis:MICPUN_63435"/>
<dbReference type="Gene3D" id="3.40.50.720">
    <property type="entry name" value="NAD(P)-binding Rossmann-like Domain"/>
    <property type="match status" value="1"/>
</dbReference>
<gene>
    <name evidence="1" type="ORF">MICPUN_63435</name>
</gene>